<protein>
    <submittedName>
        <fullName evidence="1">Uncharacterized protein</fullName>
    </submittedName>
</protein>
<evidence type="ECO:0000313" key="1">
    <source>
        <dbReference type="EMBL" id="TKT09018.1"/>
    </source>
</evidence>
<sequence length="161" mass="18769">MPITVQQFRDFVFAWVRDNGERARRVQLLEWGWEWWLQAELAGNLLAQDSTRDVRREQLVFDGKQRSDLLLNGSSNVPGERIIVELKTLRATEYQKAAFVKEIEADVSKLWNHLKATHQGAQLIVMGFYFDANAPIPDGFQRKEDLHRDLAVCWRDMVVLD</sequence>
<reference evidence="1 2" key="1">
    <citation type="submission" date="2019-04" db="EMBL/GenBank/DDBJ databases">
        <title>Streptomyces lasaliensis sp.nov., an Actinomycete isolated from soil which produces the polyether antibiotic lasalocid.</title>
        <authorList>
            <person name="Erwin G."/>
            <person name="Haber C."/>
        </authorList>
    </citation>
    <scope>NUCLEOTIDE SEQUENCE [LARGE SCALE GENOMIC DNA]</scope>
    <source>
        <strain evidence="1 2">DSM 40089</strain>
    </source>
</reference>
<dbReference type="Proteomes" id="UP000308632">
    <property type="component" value="Unassembled WGS sequence"/>
</dbReference>
<comment type="caution">
    <text evidence="1">The sequence shown here is derived from an EMBL/GenBank/DDBJ whole genome shotgun (WGS) entry which is preliminary data.</text>
</comment>
<name>A0A4U5X1Y9_STRGB</name>
<evidence type="ECO:0000313" key="2">
    <source>
        <dbReference type="Proteomes" id="UP000308632"/>
    </source>
</evidence>
<proteinExistence type="predicted"/>
<dbReference type="RefSeq" id="WP_137300971.1">
    <property type="nucleotide sequence ID" value="NZ_BMVD01000001.1"/>
</dbReference>
<organism evidence="1 2">
    <name type="scientific">Streptomyces galbus</name>
    <dbReference type="NCBI Taxonomy" id="33898"/>
    <lineage>
        <taxon>Bacteria</taxon>
        <taxon>Bacillati</taxon>
        <taxon>Actinomycetota</taxon>
        <taxon>Actinomycetes</taxon>
        <taxon>Kitasatosporales</taxon>
        <taxon>Streptomycetaceae</taxon>
        <taxon>Streptomyces</taxon>
    </lineage>
</organism>
<dbReference type="AlphaFoldDB" id="A0A4U5X1Y9"/>
<accession>A0A4U5X1Y9</accession>
<gene>
    <name evidence="1" type="ORF">E4U92_15640</name>
</gene>
<dbReference type="EMBL" id="SZPR01000012">
    <property type="protein sequence ID" value="TKT09018.1"/>
    <property type="molecule type" value="Genomic_DNA"/>
</dbReference>